<dbReference type="InterPro" id="IPR018540">
    <property type="entry name" value="Spo0E-like"/>
</dbReference>
<proteinExistence type="predicted"/>
<evidence type="ECO:0000313" key="1">
    <source>
        <dbReference type="EMBL" id="MBD1222343.1"/>
    </source>
</evidence>
<accession>A0ABR7VK92</accession>
<gene>
    <name evidence="1" type="ORF">IC602_06965</name>
</gene>
<dbReference type="SUPFAM" id="SSF140500">
    <property type="entry name" value="BAS1536-like"/>
    <property type="match status" value="1"/>
</dbReference>
<dbReference type="InterPro" id="IPR036638">
    <property type="entry name" value="HLH_DNA-bd_sf"/>
</dbReference>
<organism evidence="1 2">
    <name type="scientific">Virgibacillus halodenitrificans</name>
    <name type="common">Bacillus halodenitrificans</name>
    <dbReference type="NCBI Taxonomy" id="1482"/>
    <lineage>
        <taxon>Bacteria</taxon>
        <taxon>Bacillati</taxon>
        <taxon>Bacillota</taxon>
        <taxon>Bacilli</taxon>
        <taxon>Bacillales</taxon>
        <taxon>Bacillaceae</taxon>
        <taxon>Virgibacillus</taxon>
    </lineage>
</organism>
<dbReference type="RefSeq" id="WP_019375799.1">
    <property type="nucleotide sequence ID" value="NZ_FUHR01000008.1"/>
</dbReference>
<protein>
    <submittedName>
        <fullName evidence="1">Aspartyl-phosphate phosphatase Spo0E family protein</fullName>
    </submittedName>
</protein>
<name>A0ABR7VK92_VIRHA</name>
<comment type="caution">
    <text evidence="1">The sequence shown here is derived from an EMBL/GenBank/DDBJ whole genome shotgun (WGS) entry which is preliminary data.</text>
</comment>
<sequence length="51" mass="6207">MPTKKEIEIKVEHVRNKMYQAYKKEQNYEDILTLSKKLDELLNQLDKMNHS</sequence>
<dbReference type="Gene3D" id="4.10.280.10">
    <property type="entry name" value="Helix-loop-helix DNA-binding domain"/>
    <property type="match status" value="1"/>
</dbReference>
<dbReference type="EMBL" id="JACWEZ010000003">
    <property type="protein sequence ID" value="MBD1222343.1"/>
    <property type="molecule type" value="Genomic_DNA"/>
</dbReference>
<reference evidence="1 2" key="1">
    <citation type="submission" date="2020-09" db="EMBL/GenBank/DDBJ databases">
        <title>Draft Genome Sequences of Oil-Oxidizing Bacteria Halomonas titanicae, Marinobacter lutaoensis, and Virgibacillus halodenitrificans Isolated from Highly Saline Environments.</title>
        <authorList>
            <person name="Grouzdev D.S."/>
            <person name="Sokolova D.S."/>
            <person name="Semenova E.M."/>
            <person name="Borzenkov I.A."/>
            <person name="Bidzhieva S.K."/>
            <person name="Poltaraus A.B."/>
            <person name="Nazina T.N."/>
        </authorList>
    </citation>
    <scope>NUCLEOTIDE SEQUENCE [LARGE SCALE GENOMIC DNA]</scope>
    <source>
        <strain evidence="1 2">VKM B-3472D</strain>
    </source>
</reference>
<keyword evidence="2" id="KW-1185">Reference proteome</keyword>
<dbReference type="InterPro" id="IPR037208">
    <property type="entry name" value="Spo0E-like_sf"/>
</dbReference>
<evidence type="ECO:0000313" key="2">
    <source>
        <dbReference type="Proteomes" id="UP000621631"/>
    </source>
</evidence>
<dbReference type="Pfam" id="PF09388">
    <property type="entry name" value="SpoOE-like"/>
    <property type="match status" value="1"/>
</dbReference>
<dbReference type="Proteomes" id="UP000621631">
    <property type="component" value="Unassembled WGS sequence"/>
</dbReference>